<gene>
    <name evidence="6" type="ORF">PVMG_00256</name>
</gene>
<dbReference type="Gene3D" id="1.10.238.10">
    <property type="entry name" value="EF-hand"/>
    <property type="match status" value="2"/>
</dbReference>
<accession>A0A0J9T9S1</accession>
<keyword evidence="3" id="KW-0106">Calcium</keyword>
<dbReference type="InterPro" id="IPR011992">
    <property type="entry name" value="EF-hand-dom_pair"/>
</dbReference>
<feature type="domain" description="EF-hand" evidence="5">
    <location>
        <begin position="192"/>
        <end position="227"/>
    </location>
</feature>
<keyword evidence="1" id="KW-0479">Metal-binding</keyword>
<evidence type="ECO:0000259" key="5">
    <source>
        <dbReference type="PROSITE" id="PS50222"/>
    </source>
</evidence>
<organism evidence="6 7">
    <name type="scientific">Plasmodium vivax Mauritania I</name>
    <dbReference type="NCBI Taxonomy" id="1035515"/>
    <lineage>
        <taxon>Eukaryota</taxon>
        <taxon>Sar</taxon>
        <taxon>Alveolata</taxon>
        <taxon>Apicomplexa</taxon>
        <taxon>Aconoidasida</taxon>
        <taxon>Haemosporida</taxon>
        <taxon>Plasmodiidae</taxon>
        <taxon>Plasmodium</taxon>
        <taxon>Plasmodium (Plasmodium)</taxon>
    </lineage>
</organism>
<evidence type="ECO:0000256" key="3">
    <source>
        <dbReference type="ARBA" id="ARBA00022837"/>
    </source>
</evidence>
<dbReference type="PROSITE" id="PS00018">
    <property type="entry name" value="EF_HAND_1"/>
    <property type="match status" value="2"/>
</dbReference>
<keyword evidence="2" id="KW-0677">Repeat</keyword>
<dbReference type="EMBL" id="KQ235088">
    <property type="protein sequence ID" value="KMZ91382.1"/>
    <property type="molecule type" value="Genomic_DNA"/>
</dbReference>
<evidence type="ECO:0000313" key="7">
    <source>
        <dbReference type="Proteomes" id="UP000053776"/>
    </source>
</evidence>
<feature type="compositionally biased region" description="Gly residues" evidence="4">
    <location>
        <begin position="380"/>
        <end position="393"/>
    </location>
</feature>
<proteinExistence type="predicted"/>
<dbReference type="SUPFAM" id="SSF47473">
    <property type="entry name" value="EF-hand"/>
    <property type="match status" value="1"/>
</dbReference>
<dbReference type="PROSITE" id="PS50222">
    <property type="entry name" value="EF_HAND_2"/>
    <property type="match status" value="3"/>
</dbReference>
<dbReference type="InterPro" id="IPR002048">
    <property type="entry name" value="EF_hand_dom"/>
</dbReference>
<sequence length="463" mass="52602">MKLLQFPWARHDALLSHALMLASLVAAFFLTENFVKRKNNLFSVEVSSRVCDFLRKNFYKVESLYICGGSVAQRDFFHNDWRSVREGLARQGEKNDKKQGRGAWGSHEESQTGSQTDRQTDRHTDRLADRLSDRLSNRHTDFTVDTNNPALNEHILAKARLIFNKLDSNSNSAIDLNEFKRNVSILSKMRSISEKLLSYLFDLFDVNKDQRIDYVEFLSLNSYDFNYVKLIQILFDEENQVEGAAIGNYLEIYFSEFLGNVAEEVAEDAAGDAANDVANDVGEDADEYFFTRRDELVQSLVKNFLKNEKKKWDTNDDGKLQLEEFQDFQLCLLLQIDHLANFLQLDLNLDGRIDLPELLFYISHDGAAYRKLRAFLRGGGGSGSGSGSSGGSGSRSSGGSEREALFKYIREDLHVDSSLVLNLQFLFSSFDVNGDLLLDLEEYKDQMSTFTVLDAAPEIVFSS</sequence>
<feature type="region of interest" description="Disordered" evidence="4">
    <location>
        <begin position="380"/>
        <end position="399"/>
    </location>
</feature>
<protein>
    <recommendedName>
        <fullName evidence="5">EF-hand domain-containing protein</fullName>
    </recommendedName>
</protein>
<feature type="domain" description="EF-hand" evidence="5">
    <location>
        <begin position="154"/>
        <end position="189"/>
    </location>
</feature>
<evidence type="ECO:0000256" key="1">
    <source>
        <dbReference type="ARBA" id="ARBA00022723"/>
    </source>
</evidence>
<reference evidence="6 7" key="1">
    <citation type="submission" date="2011-08" db="EMBL/GenBank/DDBJ databases">
        <title>The Genome Sequence of Plasmodium vivax Mauritania I.</title>
        <authorList>
            <consortium name="The Broad Institute Genome Sequencing Platform"/>
            <consortium name="The Broad Institute Genome Sequencing Center for Infectious Disease"/>
            <person name="Neafsey D."/>
            <person name="Carlton J."/>
            <person name="Barnwell J."/>
            <person name="Collins W."/>
            <person name="Escalante A."/>
            <person name="Mullikin J."/>
            <person name="Saul A."/>
            <person name="Guigo R."/>
            <person name="Camara F."/>
            <person name="Young S.K."/>
            <person name="Zeng Q."/>
            <person name="Gargeya S."/>
            <person name="Fitzgerald M."/>
            <person name="Haas B."/>
            <person name="Abouelleil A."/>
            <person name="Alvarado L."/>
            <person name="Arachchi H.M."/>
            <person name="Berlin A."/>
            <person name="Brown A."/>
            <person name="Chapman S.B."/>
            <person name="Chen Z."/>
            <person name="Dunbar C."/>
            <person name="Freedman E."/>
            <person name="Gearin G."/>
            <person name="Gellesch M."/>
            <person name="Goldberg J."/>
            <person name="Griggs A."/>
            <person name="Gujja S."/>
            <person name="Heiman D."/>
            <person name="Howarth C."/>
            <person name="Larson L."/>
            <person name="Lui A."/>
            <person name="MacDonald P.J.P."/>
            <person name="Montmayeur A."/>
            <person name="Murphy C."/>
            <person name="Neiman D."/>
            <person name="Pearson M."/>
            <person name="Priest M."/>
            <person name="Roberts A."/>
            <person name="Saif S."/>
            <person name="Shea T."/>
            <person name="Shenoy N."/>
            <person name="Sisk P."/>
            <person name="Stolte C."/>
            <person name="Sykes S."/>
            <person name="Wortman J."/>
            <person name="Nusbaum C."/>
            <person name="Birren B."/>
        </authorList>
    </citation>
    <scope>NUCLEOTIDE SEQUENCE [LARGE SCALE GENOMIC DNA]</scope>
    <source>
        <strain evidence="6 7">Mauritania I</strain>
    </source>
</reference>
<feature type="compositionally biased region" description="Basic and acidic residues" evidence="4">
    <location>
        <begin position="88"/>
        <end position="99"/>
    </location>
</feature>
<evidence type="ECO:0000256" key="4">
    <source>
        <dbReference type="SAM" id="MobiDB-lite"/>
    </source>
</evidence>
<dbReference type="Proteomes" id="UP000053776">
    <property type="component" value="Unassembled WGS sequence"/>
</dbReference>
<dbReference type="GO" id="GO:0005509">
    <property type="term" value="F:calcium ion binding"/>
    <property type="evidence" value="ECO:0007669"/>
    <property type="project" value="InterPro"/>
</dbReference>
<dbReference type="PANTHER" id="PTHR23055">
    <property type="entry name" value="CALCIUM BINDING PROTEINS"/>
    <property type="match status" value="1"/>
</dbReference>
<name>A0A0J9T9S1_PLAVI</name>
<dbReference type="InterPro" id="IPR018247">
    <property type="entry name" value="EF_Hand_1_Ca_BS"/>
</dbReference>
<dbReference type="Pfam" id="PF13499">
    <property type="entry name" value="EF-hand_7"/>
    <property type="match status" value="1"/>
</dbReference>
<dbReference type="OrthoDB" id="26525at2759"/>
<feature type="region of interest" description="Disordered" evidence="4">
    <location>
        <begin position="88"/>
        <end position="124"/>
    </location>
</feature>
<feature type="domain" description="EF-hand" evidence="5">
    <location>
        <begin position="418"/>
        <end position="453"/>
    </location>
</feature>
<dbReference type="SMART" id="SM00054">
    <property type="entry name" value="EFh"/>
    <property type="match status" value="4"/>
</dbReference>
<evidence type="ECO:0000313" key="6">
    <source>
        <dbReference type="EMBL" id="KMZ91382.1"/>
    </source>
</evidence>
<dbReference type="InterPro" id="IPR028846">
    <property type="entry name" value="Recoverin"/>
</dbReference>
<evidence type="ECO:0000256" key="2">
    <source>
        <dbReference type="ARBA" id="ARBA00022737"/>
    </source>
</evidence>
<dbReference type="AlphaFoldDB" id="A0A0J9T9S1"/>
<dbReference type="Pfam" id="PF13202">
    <property type="entry name" value="EF-hand_5"/>
    <property type="match status" value="2"/>
</dbReference>